<accession>K9WDK1</accession>
<dbReference type="PATRIC" id="fig|1173027.3.peg.1887"/>
<dbReference type="PANTHER" id="PTHR34472">
    <property type="entry name" value="SULFUR CARRIER PROTEIN THIS"/>
    <property type="match status" value="1"/>
</dbReference>
<organism evidence="1 2">
    <name type="scientific">Allocoleopsis franciscana PCC 7113</name>
    <dbReference type="NCBI Taxonomy" id="1173027"/>
    <lineage>
        <taxon>Bacteria</taxon>
        <taxon>Bacillati</taxon>
        <taxon>Cyanobacteriota</taxon>
        <taxon>Cyanophyceae</taxon>
        <taxon>Coleofasciculales</taxon>
        <taxon>Coleofasciculaceae</taxon>
        <taxon>Allocoleopsis</taxon>
        <taxon>Allocoleopsis franciscana</taxon>
    </lineage>
</organism>
<gene>
    <name evidence="1" type="ORF">Mic7113_1709</name>
</gene>
<proteinExistence type="predicted"/>
<dbReference type="SUPFAM" id="SSF54285">
    <property type="entry name" value="MoaD/ThiS"/>
    <property type="match status" value="1"/>
</dbReference>
<dbReference type="RefSeq" id="WP_015181727.1">
    <property type="nucleotide sequence ID" value="NC_019738.1"/>
</dbReference>
<name>K9WDK1_9CYAN</name>
<dbReference type="HOGENOM" id="CLU_174611_3_1_3"/>
<dbReference type="Proteomes" id="UP000010471">
    <property type="component" value="Chromosome"/>
</dbReference>
<dbReference type="InterPro" id="IPR010035">
    <property type="entry name" value="Thi_S"/>
</dbReference>
<protein>
    <submittedName>
        <fullName evidence="1">Thiamine biosynthesis protein ThiS</fullName>
    </submittedName>
</protein>
<dbReference type="EMBL" id="CP003630">
    <property type="protein sequence ID" value="AFZ17572.1"/>
    <property type="molecule type" value="Genomic_DNA"/>
</dbReference>
<sequence>MSNTSDRITLQVNGETRTCEPHTLLPQLLEQLGLNPRLVAVEYNGEILHRQYWSETQIQEGDKLEIVTIVGGG</sequence>
<evidence type="ECO:0000313" key="1">
    <source>
        <dbReference type="EMBL" id="AFZ17572.1"/>
    </source>
</evidence>
<dbReference type="InterPro" id="IPR003749">
    <property type="entry name" value="ThiS/MoaD-like"/>
</dbReference>
<keyword evidence="2" id="KW-1185">Reference proteome</keyword>
<dbReference type="Gene3D" id="3.10.20.30">
    <property type="match status" value="1"/>
</dbReference>
<dbReference type="STRING" id="1173027.Mic7113_1709"/>
<dbReference type="OrthoDB" id="197113at2"/>
<dbReference type="CDD" id="cd00565">
    <property type="entry name" value="Ubl_ThiS"/>
    <property type="match status" value="1"/>
</dbReference>
<dbReference type="PANTHER" id="PTHR34472:SF1">
    <property type="entry name" value="SULFUR CARRIER PROTEIN THIS"/>
    <property type="match status" value="1"/>
</dbReference>
<dbReference type="NCBIfam" id="TIGR01683">
    <property type="entry name" value="thiS"/>
    <property type="match status" value="1"/>
</dbReference>
<dbReference type="eggNOG" id="COG2104">
    <property type="taxonomic scope" value="Bacteria"/>
</dbReference>
<reference evidence="1 2" key="1">
    <citation type="submission" date="2012-06" db="EMBL/GenBank/DDBJ databases">
        <title>Finished chromosome of genome of Microcoleus sp. PCC 7113.</title>
        <authorList>
            <consortium name="US DOE Joint Genome Institute"/>
            <person name="Gugger M."/>
            <person name="Coursin T."/>
            <person name="Rippka R."/>
            <person name="Tandeau De Marsac N."/>
            <person name="Huntemann M."/>
            <person name="Wei C.-L."/>
            <person name="Han J."/>
            <person name="Detter J.C."/>
            <person name="Han C."/>
            <person name="Tapia R."/>
            <person name="Chen A."/>
            <person name="Kyrpides N."/>
            <person name="Mavromatis K."/>
            <person name="Markowitz V."/>
            <person name="Szeto E."/>
            <person name="Ivanova N."/>
            <person name="Pagani I."/>
            <person name="Pati A."/>
            <person name="Goodwin L."/>
            <person name="Nordberg H.P."/>
            <person name="Cantor M.N."/>
            <person name="Hua S.X."/>
            <person name="Woyke T."/>
            <person name="Kerfeld C.A."/>
        </authorList>
    </citation>
    <scope>NUCLEOTIDE SEQUENCE [LARGE SCALE GENOMIC DNA]</scope>
    <source>
        <strain evidence="1 2">PCC 7113</strain>
    </source>
</reference>
<dbReference type="InterPro" id="IPR012675">
    <property type="entry name" value="Beta-grasp_dom_sf"/>
</dbReference>
<dbReference type="AlphaFoldDB" id="K9WDK1"/>
<dbReference type="Pfam" id="PF02597">
    <property type="entry name" value="ThiS"/>
    <property type="match status" value="1"/>
</dbReference>
<dbReference type="InterPro" id="IPR016155">
    <property type="entry name" value="Mopterin_synth/thiamin_S_b"/>
</dbReference>
<dbReference type="KEGG" id="mic:Mic7113_1709"/>
<evidence type="ECO:0000313" key="2">
    <source>
        <dbReference type="Proteomes" id="UP000010471"/>
    </source>
</evidence>